<reference evidence="3" key="1">
    <citation type="submission" date="2021-09" db="EMBL/GenBank/DDBJ databases">
        <title>Genome of Aequorivita sp. strain F47161.</title>
        <authorList>
            <person name="Wang Y."/>
        </authorList>
    </citation>
    <scope>NUCLEOTIDE SEQUENCE</scope>
    <source>
        <strain evidence="3">F47161</strain>
    </source>
</reference>
<dbReference type="RefSeq" id="WP_237603135.1">
    <property type="nucleotide sequence ID" value="NZ_JAIRBA010000018.1"/>
</dbReference>
<dbReference type="InterPro" id="IPR029060">
    <property type="entry name" value="PIN-like_dom_sf"/>
</dbReference>
<organism evidence="3 4">
    <name type="scientific">Aequorivita vitellina</name>
    <dbReference type="NCBI Taxonomy" id="2874475"/>
    <lineage>
        <taxon>Bacteria</taxon>
        <taxon>Pseudomonadati</taxon>
        <taxon>Bacteroidota</taxon>
        <taxon>Flavobacteriia</taxon>
        <taxon>Flavobacteriales</taxon>
        <taxon>Flavobacteriaceae</taxon>
        <taxon>Aequorivita</taxon>
    </lineage>
</organism>
<evidence type="ECO:0000313" key="3">
    <source>
        <dbReference type="EMBL" id="MCG2419346.1"/>
    </source>
</evidence>
<evidence type="ECO:0000313" key="4">
    <source>
        <dbReference type="Proteomes" id="UP001139461"/>
    </source>
</evidence>
<gene>
    <name evidence="3" type="ORF">K8089_09955</name>
</gene>
<dbReference type="InterPro" id="IPR002716">
    <property type="entry name" value="PIN_dom"/>
</dbReference>
<proteinExistence type="predicted"/>
<evidence type="ECO:0000259" key="2">
    <source>
        <dbReference type="Pfam" id="PF26343"/>
    </source>
</evidence>
<dbReference type="EMBL" id="JAIRBA010000018">
    <property type="protein sequence ID" value="MCG2419346.1"/>
    <property type="molecule type" value="Genomic_DNA"/>
</dbReference>
<name>A0A9X1UA81_9FLAO</name>
<feature type="domain" description="VapC50 C-terminal" evidence="2">
    <location>
        <begin position="131"/>
        <end position="184"/>
    </location>
</feature>
<keyword evidence="4" id="KW-1185">Reference proteome</keyword>
<sequence length="187" mass="21586">MIHSVRFKCVLDTNVIYPIEIRDLLFWFAHFDMYTPKWSEHIFDEWKGVMMRKGVSEEEANIRVERANIAFPDALVDNYSGLINSLELPDPKDRHVLAAAIKTNANIIVTNNIKNFPSYYLASFGLTAKTADDFLTDIIDLNPEQAVKAFKQLVLNRRNPDLDEFQVLDILRNRGLKDTADFLHSQL</sequence>
<dbReference type="Pfam" id="PF13470">
    <property type="entry name" value="PIN_3"/>
    <property type="match status" value="1"/>
</dbReference>
<evidence type="ECO:0000259" key="1">
    <source>
        <dbReference type="Pfam" id="PF13470"/>
    </source>
</evidence>
<dbReference type="Proteomes" id="UP001139461">
    <property type="component" value="Unassembled WGS sequence"/>
</dbReference>
<feature type="domain" description="PIN" evidence="1">
    <location>
        <begin position="9"/>
        <end position="114"/>
    </location>
</feature>
<dbReference type="InterPro" id="IPR058652">
    <property type="entry name" value="VapC50_C"/>
</dbReference>
<dbReference type="AlphaFoldDB" id="A0A9X1UA81"/>
<dbReference type="Pfam" id="PF26343">
    <property type="entry name" value="VapC50_C"/>
    <property type="match status" value="1"/>
</dbReference>
<dbReference type="SUPFAM" id="SSF88723">
    <property type="entry name" value="PIN domain-like"/>
    <property type="match status" value="1"/>
</dbReference>
<accession>A0A9X1UA81</accession>
<comment type="caution">
    <text evidence="3">The sequence shown here is derived from an EMBL/GenBank/DDBJ whole genome shotgun (WGS) entry which is preliminary data.</text>
</comment>
<protein>
    <submittedName>
        <fullName evidence="3">PIN domain-containing protein</fullName>
    </submittedName>
</protein>